<dbReference type="Proteomes" id="UP001489719">
    <property type="component" value="Unassembled WGS sequence"/>
</dbReference>
<dbReference type="EMBL" id="MU970039">
    <property type="protein sequence ID" value="KAK9325581.1"/>
    <property type="molecule type" value="Genomic_DNA"/>
</dbReference>
<evidence type="ECO:0000313" key="2">
    <source>
        <dbReference type="Proteomes" id="UP001489719"/>
    </source>
</evidence>
<protein>
    <submittedName>
        <fullName evidence="1">BTB/POZ protein</fullName>
    </submittedName>
</protein>
<name>A0ACC3TXN9_9ASCO</name>
<comment type="caution">
    <text evidence="1">The sequence shown here is derived from an EMBL/GenBank/DDBJ whole genome shotgun (WGS) entry which is preliminary data.</text>
</comment>
<proteinExistence type="predicted"/>
<organism evidence="1 2">
    <name type="scientific">Lipomyces orientalis</name>
    <dbReference type="NCBI Taxonomy" id="1233043"/>
    <lineage>
        <taxon>Eukaryota</taxon>
        <taxon>Fungi</taxon>
        <taxon>Dikarya</taxon>
        <taxon>Ascomycota</taxon>
        <taxon>Saccharomycotina</taxon>
        <taxon>Lipomycetes</taxon>
        <taxon>Lipomycetales</taxon>
        <taxon>Lipomycetaceae</taxon>
        <taxon>Lipomyces</taxon>
    </lineage>
</organism>
<evidence type="ECO:0000313" key="1">
    <source>
        <dbReference type="EMBL" id="KAK9325581.1"/>
    </source>
</evidence>
<keyword evidence="2" id="KW-1185">Reference proteome</keyword>
<gene>
    <name evidence="1" type="ORF">V1517DRAFT_313720</name>
</gene>
<reference evidence="2" key="1">
    <citation type="journal article" date="2024" name="Front. Bioeng. Biotechnol.">
        <title>Genome-scale model development and genomic sequencing of the oleaginous clade Lipomyces.</title>
        <authorList>
            <person name="Czajka J.J."/>
            <person name="Han Y."/>
            <person name="Kim J."/>
            <person name="Mondo S.J."/>
            <person name="Hofstad B.A."/>
            <person name="Robles A."/>
            <person name="Haridas S."/>
            <person name="Riley R."/>
            <person name="LaButti K."/>
            <person name="Pangilinan J."/>
            <person name="Andreopoulos W."/>
            <person name="Lipzen A."/>
            <person name="Yan J."/>
            <person name="Wang M."/>
            <person name="Ng V."/>
            <person name="Grigoriev I.V."/>
            <person name="Spatafora J.W."/>
            <person name="Magnuson J.K."/>
            <person name="Baker S.E."/>
            <person name="Pomraning K.R."/>
        </authorList>
    </citation>
    <scope>NUCLEOTIDE SEQUENCE [LARGE SCALE GENOMIC DNA]</scope>
    <source>
        <strain evidence="2">CBS 10300</strain>
    </source>
</reference>
<accession>A0ACC3TXN9</accession>
<sequence length="120" mass="13248">MSGDSSGDSSDKEYVRLVSSDGFEFSILRSAASVSGTLRGMLSQSSNFVEAKQNRVVLPNISGVLLEKVCEYLYYNLKHQNNPGNIPEFDVPPEMALELLVASDFLDGMRRVCIRNRLVG</sequence>